<dbReference type="PANTHER" id="PTHR31204:SF1">
    <property type="entry name" value="SIGMA INTRACELLULAR RECEPTOR 2"/>
    <property type="match status" value="1"/>
</dbReference>
<protein>
    <recommendedName>
        <fullName evidence="7">Efficient mitochondria targeting-associated protein 19</fullName>
    </recommendedName>
</protein>
<evidence type="ECO:0000256" key="2">
    <source>
        <dbReference type="ARBA" id="ARBA00009096"/>
    </source>
</evidence>
<feature type="transmembrane region" description="Helical" evidence="7">
    <location>
        <begin position="68"/>
        <end position="89"/>
    </location>
</feature>
<evidence type="ECO:0000256" key="1">
    <source>
        <dbReference type="ARBA" id="ARBA00004477"/>
    </source>
</evidence>
<comment type="similarity">
    <text evidence="2">Belongs to the TMEM97/sigma-2 receptor family.</text>
</comment>
<name>A0ABQ9P5Q0_9PEZI</name>
<keyword evidence="6 7" id="KW-0472">Membrane</keyword>
<evidence type="ECO:0000259" key="8">
    <source>
        <dbReference type="PROSITE" id="PS51751"/>
    </source>
</evidence>
<evidence type="ECO:0000256" key="5">
    <source>
        <dbReference type="ARBA" id="ARBA00022989"/>
    </source>
</evidence>
<dbReference type="InterPro" id="IPR033118">
    <property type="entry name" value="EXPERA"/>
</dbReference>
<feature type="transmembrane region" description="Helical" evidence="7">
    <location>
        <begin position="12"/>
        <end position="34"/>
    </location>
</feature>
<dbReference type="EMBL" id="JAPDRL010000001">
    <property type="protein sequence ID" value="KAJ9669643.1"/>
    <property type="molecule type" value="Genomic_DNA"/>
</dbReference>
<comment type="subcellular location">
    <subcellularLocation>
        <location evidence="1">Endoplasmic reticulum membrane</location>
        <topology evidence="1">Multi-pass membrane protein</topology>
    </subcellularLocation>
</comment>
<keyword evidence="10" id="KW-1185">Reference proteome</keyword>
<dbReference type="Proteomes" id="UP001172684">
    <property type="component" value="Unassembled WGS sequence"/>
</dbReference>
<evidence type="ECO:0000313" key="10">
    <source>
        <dbReference type="Proteomes" id="UP001172684"/>
    </source>
</evidence>
<keyword evidence="4 7" id="KW-0256">Endoplasmic reticulum</keyword>
<dbReference type="PROSITE" id="PS51751">
    <property type="entry name" value="EXPERA"/>
    <property type="match status" value="1"/>
</dbReference>
<evidence type="ECO:0000256" key="4">
    <source>
        <dbReference type="ARBA" id="ARBA00022824"/>
    </source>
</evidence>
<evidence type="ECO:0000256" key="3">
    <source>
        <dbReference type="ARBA" id="ARBA00022692"/>
    </source>
</evidence>
<proteinExistence type="inferred from homology"/>
<evidence type="ECO:0000313" key="9">
    <source>
        <dbReference type="EMBL" id="KAJ9669643.1"/>
    </source>
</evidence>
<dbReference type="Pfam" id="PF05241">
    <property type="entry name" value="EBP"/>
    <property type="match status" value="1"/>
</dbReference>
<dbReference type="InterPro" id="IPR016964">
    <property type="entry name" value="Sigma2_recept"/>
</dbReference>
<gene>
    <name evidence="9" type="ORF">H2201_000026</name>
</gene>
<reference evidence="9" key="1">
    <citation type="submission" date="2022-10" db="EMBL/GenBank/DDBJ databases">
        <title>Culturing micro-colonial fungi from biological soil crusts in the Mojave desert and describing Neophaeococcomyces mojavensis, and introducing the new genera and species Taxawa tesnikishii.</title>
        <authorList>
            <person name="Kurbessoian T."/>
            <person name="Stajich J.E."/>
        </authorList>
    </citation>
    <scope>NUCLEOTIDE SEQUENCE</scope>
    <source>
        <strain evidence="9">TK_1</strain>
    </source>
</reference>
<evidence type="ECO:0000256" key="7">
    <source>
        <dbReference type="PIRNR" id="PIRNR031032"/>
    </source>
</evidence>
<sequence>MARNGLRRYLDYVYLAFFIIHVPVMLLVDLAPLYPTTIQSLPIFNLRRYYITTYQDQFFTKPPPWFTMYLWLEALFHLPLSLWAIPALLRDSPHLPPALLVFAVQTAVTTLTCIADYRSWSGFSDEAKGKLDGVYLPYLALAVCMGGDMFLRLVGAARGRARGGKAGRG</sequence>
<dbReference type="InterPro" id="IPR051987">
    <property type="entry name" value="Sigma-2_receptor-like"/>
</dbReference>
<organism evidence="9 10">
    <name type="scientific">Coniosporium apollinis</name>
    <dbReference type="NCBI Taxonomy" id="61459"/>
    <lineage>
        <taxon>Eukaryota</taxon>
        <taxon>Fungi</taxon>
        <taxon>Dikarya</taxon>
        <taxon>Ascomycota</taxon>
        <taxon>Pezizomycotina</taxon>
        <taxon>Dothideomycetes</taxon>
        <taxon>Dothideomycetes incertae sedis</taxon>
        <taxon>Coniosporium</taxon>
    </lineage>
</organism>
<evidence type="ECO:0000256" key="6">
    <source>
        <dbReference type="ARBA" id="ARBA00023136"/>
    </source>
</evidence>
<keyword evidence="3 7" id="KW-0812">Transmembrane</keyword>
<dbReference type="PIRSF" id="PIRSF031032">
    <property type="entry name" value="TMP_97_prd"/>
    <property type="match status" value="1"/>
</dbReference>
<feature type="transmembrane region" description="Helical" evidence="7">
    <location>
        <begin position="135"/>
        <end position="155"/>
    </location>
</feature>
<dbReference type="PANTHER" id="PTHR31204">
    <property type="entry name" value="SIGMA INTRACELLULAR RECEPTOR 2"/>
    <property type="match status" value="1"/>
</dbReference>
<feature type="transmembrane region" description="Helical" evidence="7">
    <location>
        <begin position="96"/>
        <end position="115"/>
    </location>
</feature>
<keyword evidence="5 7" id="KW-1133">Transmembrane helix</keyword>
<comment type="caution">
    <text evidence="9">The sequence shown here is derived from an EMBL/GenBank/DDBJ whole genome shotgun (WGS) entry which is preliminary data.</text>
</comment>
<feature type="domain" description="EXPERA" evidence="8">
    <location>
        <begin position="10"/>
        <end position="146"/>
    </location>
</feature>
<accession>A0ABQ9P5Q0</accession>